<feature type="transmembrane region" description="Helical" evidence="6">
    <location>
        <begin position="376"/>
        <end position="393"/>
    </location>
</feature>
<keyword evidence="3 6" id="KW-0812">Transmembrane</keyword>
<evidence type="ECO:0000256" key="1">
    <source>
        <dbReference type="ARBA" id="ARBA00004651"/>
    </source>
</evidence>
<dbReference type="AlphaFoldDB" id="A0A6G0X2Q1"/>
<name>A0A6G0X2Q1_APHCR</name>
<comment type="caution">
    <text evidence="7">The sequence shown here is derived from an EMBL/GenBank/DDBJ whole genome shotgun (WGS) entry which is preliminary data.</text>
</comment>
<keyword evidence="8" id="KW-1185">Reference proteome</keyword>
<feature type="non-terminal residue" evidence="7">
    <location>
        <position position="1"/>
    </location>
</feature>
<dbReference type="Proteomes" id="UP000478052">
    <property type="component" value="Unassembled WGS sequence"/>
</dbReference>
<feature type="transmembrane region" description="Helical" evidence="6">
    <location>
        <begin position="296"/>
        <end position="316"/>
    </location>
</feature>
<organism evidence="7 8">
    <name type="scientific">Aphis craccivora</name>
    <name type="common">Cowpea aphid</name>
    <dbReference type="NCBI Taxonomy" id="307492"/>
    <lineage>
        <taxon>Eukaryota</taxon>
        <taxon>Metazoa</taxon>
        <taxon>Ecdysozoa</taxon>
        <taxon>Arthropoda</taxon>
        <taxon>Hexapoda</taxon>
        <taxon>Insecta</taxon>
        <taxon>Pterygota</taxon>
        <taxon>Neoptera</taxon>
        <taxon>Paraneoptera</taxon>
        <taxon>Hemiptera</taxon>
        <taxon>Sternorrhyncha</taxon>
        <taxon>Aphidomorpha</taxon>
        <taxon>Aphidoidea</taxon>
        <taxon>Aphididae</taxon>
        <taxon>Aphidini</taxon>
        <taxon>Aphis</taxon>
        <taxon>Aphis</taxon>
    </lineage>
</organism>
<feature type="transmembrane region" description="Helical" evidence="6">
    <location>
        <begin position="148"/>
        <end position="168"/>
    </location>
</feature>
<evidence type="ECO:0000256" key="6">
    <source>
        <dbReference type="RuleBase" id="RU363108"/>
    </source>
</evidence>
<gene>
    <name evidence="7" type="ORF">FWK35_00018853</name>
</gene>
<dbReference type="GO" id="GO:0007165">
    <property type="term" value="P:signal transduction"/>
    <property type="evidence" value="ECO:0007669"/>
    <property type="project" value="UniProtKB-KW"/>
</dbReference>
<keyword evidence="4 6" id="KW-1133">Transmembrane helix</keyword>
<evidence type="ECO:0000256" key="2">
    <source>
        <dbReference type="ARBA" id="ARBA00022475"/>
    </source>
</evidence>
<protein>
    <recommendedName>
        <fullName evidence="6">Gustatory receptor</fullName>
    </recommendedName>
</protein>
<dbReference type="Pfam" id="PF08395">
    <property type="entry name" value="7tm_7"/>
    <property type="match status" value="1"/>
</dbReference>
<comment type="similarity">
    <text evidence="6">Belongs to the insect chemoreceptor superfamily. Gustatory receptor (GR) family.</text>
</comment>
<sequence length="510" mass="59714">NINENEISNEFNLFFSGRKYNIIKMTSVFKITLEPILTLCKIIGLMNISYTLEPTGLLIWNMDSTSYSLLECTRMIVLLILTYFSYKDELYYVIYYRVVRFWIVIIAARLSERWTIKLINGIIQFDQKVDLLSPAFMVHQNSISKKKWNIILAVLFLYYVGFRIYDLYLWPPTVYNFNTLLFLFFGIPYILDYVIIIIVYFYLINIACRFKTLNDFWECLPLGLVSVPGEWTYSELAMLIESIRLLHAELSQLFNIFNYSFGKMLLVFFVFCIIDIMYLIYLMIELENVIKHVPLHILIIQIVVFLMFIILAATSINEKKIKIISYLRLIPISKLPVEIKTQLNLALKIKMFLYQISLLNLDEITAFGFFNINLNLVVSVMLLITGFSTIMQMKNHPIILKTVANTKMFHKNWILSGAMNVLILQCCVFFFLCLCTGESVEIPLQFQTMGVVSCRKMNLRREKPKKILGKTGIFTQNQFSTKSIFLYGCNSKTNHCKYLKFSPNIYVKKS</sequence>
<keyword evidence="6" id="KW-0807">Transducer</keyword>
<feature type="transmembrane region" description="Helical" evidence="6">
    <location>
        <begin position="413"/>
        <end position="432"/>
    </location>
</feature>
<comment type="function">
    <text evidence="6">Gustatory receptor which mediates acceptance or avoidance behavior, depending on its substrates.</text>
</comment>
<keyword evidence="5 6" id="KW-0472">Membrane</keyword>
<keyword evidence="2 6" id="KW-1003">Cell membrane</keyword>
<comment type="subcellular location">
    <subcellularLocation>
        <location evidence="1 6">Cell membrane</location>
        <topology evidence="1 6">Multi-pass membrane protein</topology>
    </subcellularLocation>
</comment>
<evidence type="ECO:0000256" key="4">
    <source>
        <dbReference type="ARBA" id="ARBA00022989"/>
    </source>
</evidence>
<feature type="transmembrane region" description="Helical" evidence="6">
    <location>
        <begin position="264"/>
        <end position="284"/>
    </location>
</feature>
<evidence type="ECO:0000313" key="8">
    <source>
        <dbReference type="Proteomes" id="UP000478052"/>
    </source>
</evidence>
<evidence type="ECO:0000313" key="7">
    <source>
        <dbReference type="EMBL" id="KAF0734115.1"/>
    </source>
</evidence>
<evidence type="ECO:0000256" key="5">
    <source>
        <dbReference type="ARBA" id="ARBA00023136"/>
    </source>
</evidence>
<feature type="transmembrane region" description="Helical" evidence="6">
    <location>
        <begin position="180"/>
        <end position="203"/>
    </location>
</feature>
<feature type="transmembrane region" description="Helical" evidence="6">
    <location>
        <begin position="67"/>
        <end position="86"/>
    </location>
</feature>
<dbReference type="GO" id="GO:0005886">
    <property type="term" value="C:plasma membrane"/>
    <property type="evidence" value="ECO:0007669"/>
    <property type="project" value="UniProtKB-SubCell"/>
</dbReference>
<keyword evidence="6 7" id="KW-0675">Receptor</keyword>
<accession>A0A6G0X2Q1</accession>
<dbReference type="EMBL" id="VUJU01008208">
    <property type="protein sequence ID" value="KAF0734115.1"/>
    <property type="molecule type" value="Genomic_DNA"/>
</dbReference>
<dbReference type="OrthoDB" id="6613639at2759"/>
<dbReference type="GO" id="GO:0050909">
    <property type="term" value="P:sensory perception of taste"/>
    <property type="evidence" value="ECO:0007669"/>
    <property type="project" value="InterPro"/>
</dbReference>
<proteinExistence type="inferred from homology"/>
<dbReference type="InterPro" id="IPR013604">
    <property type="entry name" value="7TM_chemorcpt"/>
</dbReference>
<evidence type="ECO:0000256" key="3">
    <source>
        <dbReference type="ARBA" id="ARBA00022692"/>
    </source>
</evidence>
<reference evidence="7 8" key="1">
    <citation type="submission" date="2019-08" db="EMBL/GenBank/DDBJ databases">
        <title>Whole genome of Aphis craccivora.</title>
        <authorList>
            <person name="Voronova N.V."/>
            <person name="Shulinski R.S."/>
            <person name="Bandarenka Y.V."/>
            <person name="Zhorov D.G."/>
            <person name="Warner D."/>
        </authorList>
    </citation>
    <scope>NUCLEOTIDE SEQUENCE [LARGE SCALE GENOMIC DNA]</scope>
    <source>
        <strain evidence="7">180601</strain>
        <tissue evidence="7">Whole Body</tissue>
    </source>
</reference>